<dbReference type="InterPro" id="IPR002669">
    <property type="entry name" value="UreD"/>
</dbReference>
<sequence>MHQLPHRRRHRCCRRCNQQRCAEPRALNIPEPRPVQLNLAFVRAIDGRTVLASRTVSYPYCVTAPLRAATTKTEARLILQSSSGGLYAGERLAQTITAGPQARVVIECPAATVVQGMKPPALARQVLSIAVSRDGQLRYLSRPLIFFPDAALEQRVMLRASADAAILYREGFCLHDARGGDRAFRQFRGSTQVLDENGALLALDRSVVEGPQIIAGIPGIGGAFRAFGSIYLIRSMDEAEVLQFKGALMAHFAGSPLIYASAGALRRGCGLLVRVAARDGGALADALEEITDRLANVFLEQG</sequence>
<organism evidence="4 5">
    <name type="scientific">Labrys neptuniae</name>
    <dbReference type="NCBI Taxonomy" id="376174"/>
    <lineage>
        <taxon>Bacteria</taxon>
        <taxon>Pseudomonadati</taxon>
        <taxon>Pseudomonadota</taxon>
        <taxon>Alphaproteobacteria</taxon>
        <taxon>Hyphomicrobiales</taxon>
        <taxon>Xanthobacteraceae</taxon>
        <taxon>Labrys</taxon>
    </lineage>
</organism>
<evidence type="ECO:0000256" key="2">
    <source>
        <dbReference type="ARBA" id="ARBA00023186"/>
    </source>
</evidence>
<evidence type="ECO:0000313" key="5">
    <source>
        <dbReference type="Proteomes" id="UP001595190"/>
    </source>
</evidence>
<comment type="function">
    <text evidence="3">Required for maturation of urease via the functional incorporation of the urease nickel metallocenter.</text>
</comment>
<keyword evidence="2 3" id="KW-0143">Chaperone</keyword>
<dbReference type="PANTHER" id="PTHR33643:SF1">
    <property type="entry name" value="UREASE ACCESSORY PROTEIN D"/>
    <property type="match status" value="1"/>
</dbReference>
<comment type="similarity">
    <text evidence="1 3">Belongs to the UreD family.</text>
</comment>
<dbReference type="EMBL" id="JBHGPK010000032">
    <property type="protein sequence ID" value="MFC2254391.1"/>
    <property type="molecule type" value="Genomic_DNA"/>
</dbReference>
<dbReference type="RefSeq" id="WP_394315083.1">
    <property type="nucleotide sequence ID" value="NZ_JBHGPK010000032.1"/>
</dbReference>
<keyword evidence="3" id="KW-0963">Cytoplasm</keyword>
<evidence type="ECO:0000313" key="4">
    <source>
        <dbReference type="EMBL" id="MFC2254391.1"/>
    </source>
</evidence>
<protein>
    <recommendedName>
        <fullName evidence="3">Urease accessory protein UreD</fullName>
    </recommendedName>
</protein>
<keyword evidence="3" id="KW-0996">Nickel insertion</keyword>
<accession>A0ABV6ZQI7</accession>
<dbReference type="PANTHER" id="PTHR33643">
    <property type="entry name" value="UREASE ACCESSORY PROTEIN D"/>
    <property type="match status" value="1"/>
</dbReference>
<dbReference type="Pfam" id="PF01774">
    <property type="entry name" value="UreD"/>
    <property type="match status" value="1"/>
</dbReference>
<dbReference type="Proteomes" id="UP001595190">
    <property type="component" value="Unassembled WGS sequence"/>
</dbReference>
<name>A0ABV6ZQI7_9HYPH</name>
<comment type="subunit">
    <text evidence="3">UreD, UreF and UreG form a complex that acts as a GTP-hydrolysis-dependent molecular chaperone, activating the urease apoprotein by helping to assemble the nickel containing metallocenter of UreC. The UreE protein probably delivers the nickel.</text>
</comment>
<evidence type="ECO:0000256" key="3">
    <source>
        <dbReference type="HAMAP-Rule" id="MF_01384"/>
    </source>
</evidence>
<evidence type="ECO:0000256" key="1">
    <source>
        <dbReference type="ARBA" id="ARBA00007177"/>
    </source>
</evidence>
<dbReference type="HAMAP" id="MF_01384">
    <property type="entry name" value="UreD"/>
    <property type="match status" value="1"/>
</dbReference>
<comment type="subcellular location">
    <subcellularLocation>
        <location evidence="3">Cytoplasm</location>
    </subcellularLocation>
</comment>
<reference evidence="4 5" key="1">
    <citation type="submission" date="2024-09" db="EMBL/GenBank/DDBJ databases">
        <title>Description of Labrys sedimenti sp. nov., isolated from a diclofenac-degrading enrichment culture, and genome-based reclassification of Labrys portucalensis as a later heterotypic synonym of Labrys neptuniae.</title>
        <authorList>
            <person name="Tancsics A."/>
            <person name="Csepanyi A."/>
        </authorList>
    </citation>
    <scope>NUCLEOTIDE SEQUENCE [LARGE SCALE GENOMIC DNA]</scope>
    <source>
        <strain evidence="4 5">LMG 23412</strain>
    </source>
</reference>
<proteinExistence type="inferred from homology"/>
<gene>
    <name evidence="3" type="primary">ureD</name>
    <name evidence="4" type="ORF">ACETRX_32545</name>
</gene>
<comment type="caution">
    <text evidence="4">The sequence shown here is derived from an EMBL/GenBank/DDBJ whole genome shotgun (WGS) entry which is preliminary data.</text>
</comment>